<sequence length="92" mass="10542">MLPVTGGVELLGELFVDLYDLFEVFPECLQTLVRRHIGVEFQPWSFRKRGTARHLDGRYYTVETQSAFGSHGGERVIRVGTGLSTHCQRRPY</sequence>
<name>A0A4C2EHU4_9EURY</name>
<dbReference type="AlphaFoldDB" id="A0A4C2EHU4"/>
<dbReference type="EMBL" id="BIXZ01000001">
    <property type="protein sequence ID" value="GCF13307.1"/>
    <property type="molecule type" value="Genomic_DNA"/>
</dbReference>
<evidence type="ECO:0000313" key="2">
    <source>
        <dbReference type="Proteomes" id="UP000304382"/>
    </source>
</evidence>
<reference evidence="1 2" key="1">
    <citation type="submission" date="2019-02" db="EMBL/GenBank/DDBJ databases">
        <title>Haloarcula mannanilyticum sp. nov., a mannan degrading haloarchaeon isolated from commercial salt.</title>
        <authorList>
            <person name="Enomoto S."/>
            <person name="Shimane Y."/>
            <person name="Kamekura M."/>
            <person name="Ito T."/>
            <person name="Moriya O."/>
            <person name="Ihara K."/>
            <person name="Takahashi-Ando N."/>
            <person name="Fukushima Y."/>
            <person name="Yoshida Y."/>
            <person name="Usama R."/>
            <person name="Takai K."/>
            <person name="Minegishi H."/>
        </authorList>
    </citation>
    <scope>NUCLEOTIDE SEQUENCE [LARGE SCALE GENOMIC DNA]</scope>
    <source>
        <strain evidence="1 2">MD130-1</strain>
    </source>
</reference>
<keyword evidence="2" id="KW-1185">Reference proteome</keyword>
<accession>A0A4C2EHU4</accession>
<dbReference type="Proteomes" id="UP000304382">
    <property type="component" value="Unassembled WGS sequence"/>
</dbReference>
<gene>
    <name evidence="1" type="ORF">Harman_12420</name>
</gene>
<organism evidence="1 2">
    <name type="scientific">Haloarcula mannanilytica</name>
    <dbReference type="NCBI Taxonomy" id="2509225"/>
    <lineage>
        <taxon>Archaea</taxon>
        <taxon>Methanobacteriati</taxon>
        <taxon>Methanobacteriota</taxon>
        <taxon>Stenosarchaea group</taxon>
        <taxon>Halobacteria</taxon>
        <taxon>Halobacteriales</taxon>
        <taxon>Haloarculaceae</taxon>
        <taxon>Haloarcula</taxon>
    </lineage>
</organism>
<proteinExistence type="predicted"/>
<evidence type="ECO:0000313" key="1">
    <source>
        <dbReference type="EMBL" id="GCF13307.1"/>
    </source>
</evidence>
<protein>
    <submittedName>
        <fullName evidence="1">Uncharacterized protein</fullName>
    </submittedName>
</protein>
<comment type="caution">
    <text evidence="1">The sequence shown here is derived from an EMBL/GenBank/DDBJ whole genome shotgun (WGS) entry which is preliminary data.</text>
</comment>